<evidence type="ECO:0000259" key="8">
    <source>
        <dbReference type="PROSITE" id="PS51370"/>
    </source>
</evidence>
<feature type="region of interest" description="Disordered" evidence="6">
    <location>
        <begin position="210"/>
        <end position="254"/>
    </location>
</feature>
<dbReference type="Pfam" id="PF03634">
    <property type="entry name" value="TCP"/>
    <property type="match status" value="1"/>
</dbReference>
<dbReference type="AlphaFoldDB" id="A0A0B5CZH8"/>
<dbReference type="InterPro" id="IPR017888">
    <property type="entry name" value="CYC/TB1_R_domain"/>
</dbReference>
<proteinExistence type="evidence at transcript level"/>
<dbReference type="PANTHER" id="PTHR31072:SF87">
    <property type="entry name" value="TRANSCRIPTION FACTOR TCP12"/>
    <property type="match status" value="1"/>
</dbReference>
<dbReference type="InterPro" id="IPR005333">
    <property type="entry name" value="Transcription_factor_TCP"/>
</dbReference>
<dbReference type="PROSITE" id="PS51370">
    <property type="entry name" value="R"/>
    <property type="match status" value="1"/>
</dbReference>
<dbReference type="PROSITE" id="PS51369">
    <property type="entry name" value="TCP"/>
    <property type="match status" value="1"/>
</dbReference>
<dbReference type="GO" id="GO:0043565">
    <property type="term" value="F:sequence-specific DNA binding"/>
    <property type="evidence" value="ECO:0007669"/>
    <property type="project" value="TreeGrafter"/>
</dbReference>
<evidence type="ECO:0000256" key="6">
    <source>
        <dbReference type="SAM" id="MobiDB-lite"/>
    </source>
</evidence>
<evidence type="ECO:0000256" key="4">
    <source>
        <dbReference type="ARBA" id="ARBA00023163"/>
    </source>
</evidence>
<evidence type="ECO:0000256" key="2">
    <source>
        <dbReference type="ARBA" id="ARBA00023015"/>
    </source>
</evidence>
<evidence type="ECO:0000256" key="3">
    <source>
        <dbReference type="ARBA" id="ARBA00023125"/>
    </source>
</evidence>
<keyword evidence="5" id="KW-0539">Nucleus</keyword>
<comment type="subcellular location">
    <subcellularLocation>
        <location evidence="1">Nucleus</location>
    </subcellularLocation>
</comment>
<feature type="domain" description="R" evidence="8">
    <location>
        <begin position="274"/>
        <end position="291"/>
    </location>
</feature>
<dbReference type="GO" id="GO:2000032">
    <property type="term" value="P:regulation of secondary shoot formation"/>
    <property type="evidence" value="ECO:0007669"/>
    <property type="project" value="TreeGrafter"/>
</dbReference>
<reference evidence="9" key="1">
    <citation type="journal article" date="2015" name="Plant J.">
        <title>Analysis of the CYC/TB1 class of TCP transcription factors in basal angiosperms and magnoliids.</title>
        <authorList>
            <person name="Horn S."/>
            <person name="Pabon-Mora N."/>
            <person name="Theuss V.S."/>
            <person name="Busch A."/>
            <person name="Zachgo S."/>
        </authorList>
    </citation>
    <scope>NUCLEOTIDE SEQUENCE</scope>
</reference>
<feature type="region of interest" description="Disordered" evidence="6">
    <location>
        <begin position="322"/>
        <end position="343"/>
    </location>
</feature>
<keyword evidence="2" id="KW-0805">Transcription regulation</keyword>
<organism evidence="9">
    <name type="scientific">Aristolochia arborea</name>
    <name type="common">Birthwort</name>
    <dbReference type="NCBI Taxonomy" id="158532"/>
    <lineage>
        <taxon>Eukaryota</taxon>
        <taxon>Viridiplantae</taxon>
        <taxon>Streptophyta</taxon>
        <taxon>Embryophyta</taxon>
        <taxon>Tracheophyta</taxon>
        <taxon>Spermatophyta</taxon>
        <taxon>Magnoliopsida</taxon>
        <taxon>Magnoliidae</taxon>
        <taxon>Piperales</taxon>
        <taxon>Aristolochiaceae</taxon>
        <taxon>Aristolochia</taxon>
    </lineage>
</organism>
<dbReference type="EMBL" id="KP242031">
    <property type="protein sequence ID" value="AJE30097.1"/>
    <property type="molecule type" value="mRNA"/>
</dbReference>
<evidence type="ECO:0000259" key="7">
    <source>
        <dbReference type="PROSITE" id="PS51369"/>
    </source>
</evidence>
<dbReference type="PANTHER" id="PTHR31072">
    <property type="entry name" value="TRANSCRIPTION FACTOR TCP4-RELATED"/>
    <property type="match status" value="1"/>
</dbReference>
<dbReference type="InterPro" id="IPR017887">
    <property type="entry name" value="TF_TCP_subgr"/>
</dbReference>
<protein>
    <submittedName>
        <fullName evidence="9">CYCL2</fullName>
    </submittedName>
</protein>
<dbReference type="GO" id="GO:0003700">
    <property type="term" value="F:DNA-binding transcription factor activity"/>
    <property type="evidence" value="ECO:0007669"/>
    <property type="project" value="InterPro"/>
</dbReference>
<dbReference type="GO" id="GO:0005634">
    <property type="term" value="C:nucleus"/>
    <property type="evidence" value="ECO:0007669"/>
    <property type="project" value="UniProtKB-SubCell"/>
</dbReference>
<evidence type="ECO:0000256" key="1">
    <source>
        <dbReference type="ARBA" id="ARBA00004123"/>
    </source>
</evidence>
<feature type="domain" description="TCP" evidence="7">
    <location>
        <begin position="138"/>
        <end position="196"/>
    </location>
</feature>
<keyword evidence="3" id="KW-0238">DNA-binding</keyword>
<keyword evidence="4" id="KW-0804">Transcription</keyword>
<sequence length="437" mass="48157">MIPSNSDQNALLHAYAEQYLFCGGGDINITPSVSKHDFPSSFFHSASPIARNLFLHHDNEVLPAAYFLTTNPNNSAAYRNSATSALAPTKDTTTTRGMATDFPGFTHNFTSISNNKICILPTVIERGASASGRKRSGKKDRHSKICTARGPRDRRMRLSLEIARPFFDLQDLLGFDKASKTVGWLLDKSRAAIKELKRSAAKAILSKTSTRAGNVSGGGKTTSSTSDGEATSGVDETADNADPEEKYKEKSSVINPTAKKIKSLRKSVFDPQVKEWRAMARARARARTREKRLEKSENLLEGSLRQEWASHGSVEKKSLDVVAEVEEPSSQSRDSGGPSLVFDYHHHVPASQSHGVNSDPLVSLPNNDMINFFRQNWEINSSGTQSNYSAMTDTNLPTNADVHERATCLAFGSPADTRHHQSHFVDEQFVIKPWEAY</sequence>
<accession>A0A0B5CZH8</accession>
<evidence type="ECO:0000313" key="9">
    <source>
        <dbReference type="EMBL" id="AJE30097.1"/>
    </source>
</evidence>
<name>A0A0B5CZH8_ARIAB</name>
<evidence type="ECO:0000256" key="5">
    <source>
        <dbReference type="ARBA" id="ARBA00023242"/>
    </source>
</evidence>